<evidence type="ECO:0000313" key="1">
    <source>
        <dbReference type="EMBL" id="OHX10498.1"/>
    </source>
</evidence>
<evidence type="ECO:0000313" key="2">
    <source>
        <dbReference type="Proteomes" id="UP000180088"/>
    </source>
</evidence>
<dbReference type="RefSeq" id="WP_071117148.1">
    <property type="nucleotide sequence ID" value="NZ_MKCS01000004.1"/>
</dbReference>
<dbReference type="STRING" id="1903179.BI347_22235"/>
<dbReference type="OrthoDB" id="8780428at2"/>
<dbReference type="AlphaFoldDB" id="A0A1S1WTI7"/>
<dbReference type="NCBIfam" id="NF047331">
    <property type="entry name" value="phage_HTJ"/>
    <property type="match status" value="1"/>
</dbReference>
<dbReference type="EMBL" id="MKCS01000004">
    <property type="protein sequence ID" value="OHX10498.1"/>
    <property type="molecule type" value="Genomic_DNA"/>
</dbReference>
<sequence length="73" mass="8314">MTSLTIEHLRALEEAIASGELEIYRDGMRVQYRSITELQRAYEMVRNQLERTGQLQPAAAALPSVTYAAFIRD</sequence>
<dbReference type="Proteomes" id="UP000180088">
    <property type="component" value="Unassembled WGS sequence"/>
</dbReference>
<organism evidence="1 2">
    <name type="scientific">Chromobacterium sphagni</name>
    <dbReference type="NCBI Taxonomy" id="1903179"/>
    <lineage>
        <taxon>Bacteria</taxon>
        <taxon>Pseudomonadati</taxon>
        <taxon>Pseudomonadota</taxon>
        <taxon>Betaproteobacteria</taxon>
        <taxon>Neisseriales</taxon>
        <taxon>Chromobacteriaceae</taxon>
        <taxon>Chromobacterium</taxon>
    </lineage>
</organism>
<gene>
    <name evidence="1" type="ORF">BI347_22235</name>
</gene>
<protein>
    <submittedName>
        <fullName evidence="1">Uncharacterized protein</fullName>
    </submittedName>
</protein>
<reference evidence="1 2" key="1">
    <citation type="submission" date="2016-09" db="EMBL/GenBank/DDBJ databases">
        <title>Chromobacterium muskegensis sp. nov., an insecticidal bacterium isolated from Sphagnum bogs.</title>
        <authorList>
            <person name="Sparks M.E."/>
            <person name="Blackburn M.B."/>
            <person name="Gundersen-Rindal D.E."/>
            <person name="Mitchell A."/>
            <person name="Farrar R."/>
            <person name="Kuhar D."/>
        </authorList>
    </citation>
    <scope>NUCLEOTIDE SEQUENCE [LARGE SCALE GENOMIC DNA]</scope>
    <source>
        <strain evidence="1 2">37-2</strain>
    </source>
</reference>
<proteinExistence type="predicted"/>
<name>A0A1S1WTI7_9NEIS</name>
<accession>A0A1S1WTI7</accession>
<comment type="caution">
    <text evidence="1">The sequence shown here is derived from an EMBL/GenBank/DDBJ whole genome shotgun (WGS) entry which is preliminary data.</text>
</comment>